<feature type="region of interest" description="Disordered" evidence="1">
    <location>
        <begin position="223"/>
        <end position="281"/>
    </location>
</feature>
<evidence type="ECO:0000313" key="4">
    <source>
        <dbReference type="Proteomes" id="UP000182841"/>
    </source>
</evidence>
<dbReference type="Proteomes" id="UP000182841">
    <property type="component" value="Unassembled WGS sequence"/>
</dbReference>
<feature type="domain" description="DUF4232" evidence="2">
    <location>
        <begin position="146"/>
        <end position="267"/>
    </location>
</feature>
<dbReference type="InterPro" id="IPR025326">
    <property type="entry name" value="DUF4232"/>
</dbReference>
<feature type="compositionally biased region" description="Gly residues" evidence="1">
    <location>
        <begin position="115"/>
        <end position="144"/>
    </location>
</feature>
<protein>
    <recommendedName>
        <fullName evidence="2">DUF4232 domain-containing protein</fullName>
    </recommendedName>
</protein>
<feature type="region of interest" description="Disordered" evidence="1">
    <location>
        <begin position="1"/>
        <end position="160"/>
    </location>
</feature>
<proteinExistence type="predicted"/>
<sequence>MAPDADMTYATPRANRRARTAPAAGGNPFTRRDRLRHPARAAASAAAALVAAGLLAGCGSQDGGAPELRRVSGEATPAGISPSGKEKGDSAKDGDSKGKKGEGGSTEPSASASEGSGGSADGGSGGGGAEAGGDGAEPGSGSGGACATSDLKASIGPNHPGAGQHHHALVFTNNSGSTCTMSGFPGFAFVDASGNRVSVPPQREGSSSQQVELAPGSSAWAPLSFADPRMTGTATVTPDGALLTPPDQQSSLRLGWSGGPVTASGDASVPKIGPVSPGTGG</sequence>
<evidence type="ECO:0000256" key="1">
    <source>
        <dbReference type="SAM" id="MobiDB-lite"/>
    </source>
</evidence>
<dbReference type="Pfam" id="PF14016">
    <property type="entry name" value="DUF4232"/>
    <property type="match status" value="1"/>
</dbReference>
<evidence type="ECO:0000259" key="2">
    <source>
        <dbReference type="Pfam" id="PF14016"/>
    </source>
</evidence>
<dbReference type="RefSeq" id="WP_079171922.1">
    <property type="nucleotide sequence ID" value="NZ_FOGO01000007.1"/>
</dbReference>
<feature type="compositionally biased region" description="Low complexity" evidence="1">
    <location>
        <begin position="40"/>
        <end position="55"/>
    </location>
</feature>
<dbReference type="AlphaFoldDB" id="A0A1H9TXQ3"/>
<keyword evidence="4" id="KW-1185">Reference proteome</keyword>
<organism evidence="3 4">
    <name type="scientific">Streptomyces qinglanensis</name>
    <dbReference type="NCBI Taxonomy" id="943816"/>
    <lineage>
        <taxon>Bacteria</taxon>
        <taxon>Bacillati</taxon>
        <taxon>Actinomycetota</taxon>
        <taxon>Actinomycetes</taxon>
        <taxon>Kitasatosporales</taxon>
        <taxon>Streptomycetaceae</taxon>
        <taxon>Streptomyces</taxon>
    </lineage>
</organism>
<dbReference type="EMBL" id="FOGO01000007">
    <property type="protein sequence ID" value="SES01697.1"/>
    <property type="molecule type" value="Genomic_DNA"/>
</dbReference>
<gene>
    <name evidence="3" type="ORF">SAMN05421870_10777</name>
</gene>
<dbReference type="STRING" id="943816.AN217_16645"/>
<feature type="compositionally biased region" description="Low complexity" evidence="1">
    <location>
        <begin position="105"/>
        <end position="114"/>
    </location>
</feature>
<accession>A0A1H9TXQ3</accession>
<evidence type="ECO:0000313" key="3">
    <source>
        <dbReference type="EMBL" id="SES01697.1"/>
    </source>
</evidence>
<reference evidence="4" key="1">
    <citation type="submission" date="2016-10" db="EMBL/GenBank/DDBJ databases">
        <authorList>
            <person name="Varghese N."/>
            <person name="Submissions S."/>
        </authorList>
    </citation>
    <scope>NUCLEOTIDE SEQUENCE [LARGE SCALE GENOMIC DNA]</scope>
    <source>
        <strain evidence="4">CGMCC 4.6825</strain>
    </source>
</reference>
<dbReference type="OrthoDB" id="485007at2"/>
<name>A0A1H9TXQ3_9ACTN</name>
<feature type="compositionally biased region" description="Basic and acidic residues" evidence="1">
    <location>
        <begin position="84"/>
        <end position="102"/>
    </location>
</feature>